<dbReference type="RefSeq" id="WP_089868913.1">
    <property type="nucleotide sequence ID" value="NZ_FOTC01000002.1"/>
</dbReference>
<sequence>MVSRRTSAVVELVVALVGLLFQLRIWQYLREHGGRDDSISLSLYGLSMGAIGQIAQYWLKDNDYHQIRSNRRREFVASFCFIVWERVLRRRTSNPRAVRYNFGVGRTAGAVLYRLWYGLLHPLPGPNE</sequence>
<evidence type="ECO:0000313" key="4">
    <source>
        <dbReference type="Proteomes" id="UP000199607"/>
    </source>
</evidence>
<dbReference type="InterPro" id="IPR058410">
    <property type="entry name" value="DUF8097"/>
</dbReference>
<dbReference type="STRING" id="553466.SAMN04487950_1976"/>
<accession>A0A1I4E9B4</accession>
<evidence type="ECO:0000259" key="2">
    <source>
        <dbReference type="Pfam" id="PF26397"/>
    </source>
</evidence>
<proteinExistence type="predicted"/>
<feature type="domain" description="DUF8097" evidence="2">
    <location>
        <begin position="1"/>
        <end position="126"/>
    </location>
</feature>
<feature type="transmembrane region" description="Helical" evidence="1">
    <location>
        <begin position="41"/>
        <end position="59"/>
    </location>
</feature>
<keyword evidence="1" id="KW-1133">Transmembrane helix</keyword>
<keyword evidence="1" id="KW-0472">Membrane</keyword>
<keyword evidence="1" id="KW-0812">Transmembrane</keyword>
<dbReference type="Proteomes" id="UP000199607">
    <property type="component" value="Unassembled WGS sequence"/>
</dbReference>
<evidence type="ECO:0000313" key="3">
    <source>
        <dbReference type="EMBL" id="SFL01873.1"/>
    </source>
</evidence>
<dbReference type="Pfam" id="PF26397">
    <property type="entry name" value="DUF8097"/>
    <property type="match status" value="1"/>
</dbReference>
<dbReference type="AlphaFoldDB" id="A0A1I4E9B4"/>
<evidence type="ECO:0000256" key="1">
    <source>
        <dbReference type="SAM" id="Phobius"/>
    </source>
</evidence>
<feature type="transmembrane region" description="Helical" evidence="1">
    <location>
        <begin position="12"/>
        <end position="29"/>
    </location>
</feature>
<name>A0A1I4E9B4_9EURY</name>
<gene>
    <name evidence="3" type="ORF">SAMN04487950_1976</name>
</gene>
<dbReference type="EMBL" id="FOTC01000002">
    <property type="protein sequence ID" value="SFL01873.1"/>
    <property type="molecule type" value="Genomic_DNA"/>
</dbReference>
<protein>
    <recommendedName>
        <fullName evidence="2">DUF8097 domain-containing protein</fullName>
    </recommendedName>
</protein>
<organism evidence="3 4">
    <name type="scientific">Halogranum rubrum</name>
    <dbReference type="NCBI Taxonomy" id="553466"/>
    <lineage>
        <taxon>Archaea</taxon>
        <taxon>Methanobacteriati</taxon>
        <taxon>Methanobacteriota</taxon>
        <taxon>Stenosarchaea group</taxon>
        <taxon>Halobacteria</taxon>
        <taxon>Halobacteriales</taxon>
        <taxon>Haloferacaceae</taxon>
    </lineage>
</organism>
<keyword evidence="4" id="KW-1185">Reference proteome</keyword>
<reference evidence="4" key="1">
    <citation type="submission" date="2016-10" db="EMBL/GenBank/DDBJ databases">
        <authorList>
            <person name="Varghese N."/>
            <person name="Submissions S."/>
        </authorList>
    </citation>
    <scope>NUCLEOTIDE SEQUENCE [LARGE SCALE GENOMIC DNA]</scope>
    <source>
        <strain evidence="4">CGMCC 1.7738</strain>
    </source>
</reference>